<dbReference type="SUPFAM" id="SSF158997">
    <property type="entry name" value="Trm112p-like"/>
    <property type="match status" value="1"/>
</dbReference>
<accession>A0A7G1QBB9</accession>
<comment type="similarity">
    <text evidence="1">Belongs to the UPF0434 family.</text>
</comment>
<dbReference type="PANTHER" id="PTHR33505:SF4">
    <property type="entry name" value="PROTEIN PREY, MITOCHONDRIAL"/>
    <property type="match status" value="1"/>
</dbReference>
<dbReference type="HAMAP" id="MF_01187">
    <property type="entry name" value="UPF0434"/>
    <property type="match status" value="1"/>
</dbReference>
<gene>
    <name evidence="2" type="primary">ycaR</name>
    <name evidence="2" type="ORF">NSCAC_1527</name>
</gene>
<organism evidence="2 3">
    <name type="scientific">Candidatus Nitrosacidococcus tergens</name>
    <dbReference type="NCBI Taxonomy" id="553981"/>
    <lineage>
        <taxon>Bacteria</taxon>
        <taxon>Pseudomonadati</taxon>
        <taxon>Pseudomonadota</taxon>
        <taxon>Gammaproteobacteria</taxon>
        <taxon>Chromatiales</taxon>
        <taxon>Chromatiaceae</taxon>
        <taxon>Candidatus Nitrosacidococcus</taxon>
    </lineage>
</organism>
<dbReference type="AlphaFoldDB" id="A0A7G1QBB9"/>
<reference evidence="2 3" key="1">
    <citation type="submission" date="2020-03" db="EMBL/GenBank/DDBJ databases">
        <authorList>
            <person name="Picone N."/>
        </authorList>
    </citation>
    <scope>NUCLEOTIDE SEQUENCE [LARGE SCALE GENOMIC DNA]</scope>
    <source>
        <strain evidence="2">NSCAC1</strain>
    </source>
</reference>
<dbReference type="FunFam" id="2.20.25.10:FF:000002">
    <property type="entry name" value="UPF0434 protein YcaR"/>
    <property type="match status" value="1"/>
</dbReference>
<keyword evidence="3" id="KW-1185">Reference proteome</keyword>
<dbReference type="EMBL" id="LR778175">
    <property type="protein sequence ID" value="CAB1277151.1"/>
    <property type="molecule type" value="Genomic_DNA"/>
</dbReference>
<proteinExistence type="inferred from homology"/>
<evidence type="ECO:0000256" key="1">
    <source>
        <dbReference type="HAMAP-Rule" id="MF_01187"/>
    </source>
</evidence>
<dbReference type="PANTHER" id="PTHR33505">
    <property type="entry name" value="ZGC:162634"/>
    <property type="match status" value="1"/>
</dbReference>
<evidence type="ECO:0000313" key="2">
    <source>
        <dbReference type="EMBL" id="CAB1277151.1"/>
    </source>
</evidence>
<dbReference type="RefSeq" id="WP_197744190.1">
    <property type="nucleotide sequence ID" value="NZ_LR778175.1"/>
</dbReference>
<evidence type="ECO:0000313" key="3">
    <source>
        <dbReference type="Proteomes" id="UP000516072"/>
    </source>
</evidence>
<dbReference type="Pfam" id="PF03966">
    <property type="entry name" value="Trm112p"/>
    <property type="match status" value="1"/>
</dbReference>
<dbReference type="Proteomes" id="UP000516072">
    <property type="component" value="Chromosome"/>
</dbReference>
<sequence length="59" mass="6924">MDRKLLEILVCPVCKSSLSYKKEDKELICKPCRLAYPIRDDIPVMLEEEAREIPPDQDF</sequence>
<name>A0A7G1QBB9_9GAMM</name>
<dbReference type="GO" id="GO:0005829">
    <property type="term" value="C:cytosol"/>
    <property type="evidence" value="ECO:0007669"/>
    <property type="project" value="TreeGrafter"/>
</dbReference>
<dbReference type="InterPro" id="IPR005651">
    <property type="entry name" value="Trm112-like"/>
</dbReference>
<dbReference type="Gene3D" id="2.20.25.10">
    <property type="match status" value="1"/>
</dbReference>
<dbReference type="KEGG" id="ntg:NSCAC_1527"/>
<protein>
    <recommendedName>
        <fullName evidence="1">UPF0434 protein NSCAC_1527</fullName>
    </recommendedName>
</protein>